<keyword evidence="2" id="KW-1185">Reference proteome</keyword>
<evidence type="ECO:0000313" key="1">
    <source>
        <dbReference type="EMBL" id="OMO91493.1"/>
    </source>
</evidence>
<organism evidence="1 2">
    <name type="scientific">Corchorus olitorius</name>
    <dbReference type="NCBI Taxonomy" id="93759"/>
    <lineage>
        <taxon>Eukaryota</taxon>
        <taxon>Viridiplantae</taxon>
        <taxon>Streptophyta</taxon>
        <taxon>Embryophyta</taxon>
        <taxon>Tracheophyta</taxon>
        <taxon>Spermatophyta</taxon>
        <taxon>Magnoliopsida</taxon>
        <taxon>eudicotyledons</taxon>
        <taxon>Gunneridae</taxon>
        <taxon>Pentapetalae</taxon>
        <taxon>rosids</taxon>
        <taxon>malvids</taxon>
        <taxon>Malvales</taxon>
        <taxon>Malvaceae</taxon>
        <taxon>Grewioideae</taxon>
        <taxon>Apeibeae</taxon>
        <taxon>Corchorus</taxon>
    </lineage>
</organism>
<accession>A0A1R3J9H6</accession>
<reference evidence="2" key="1">
    <citation type="submission" date="2013-09" db="EMBL/GenBank/DDBJ databases">
        <title>Corchorus olitorius genome sequencing.</title>
        <authorList>
            <person name="Alam M."/>
            <person name="Haque M.S."/>
            <person name="Islam M.S."/>
            <person name="Emdad E.M."/>
            <person name="Islam M.M."/>
            <person name="Ahmed B."/>
            <person name="Halim A."/>
            <person name="Hossen Q.M.M."/>
            <person name="Hossain M.Z."/>
            <person name="Ahmed R."/>
            <person name="Khan M.M."/>
            <person name="Islam R."/>
            <person name="Rashid M.M."/>
            <person name="Khan S.A."/>
            <person name="Rahman M.S."/>
            <person name="Alam M."/>
            <person name="Yahiya A.S."/>
            <person name="Khan M.S."/>
            <person name="Azam M.S."/>
            <person name="Haque T."/>
            <person name="Lashkar M.Z.H."/>
            <person name="Akhand A.I."/>
            <person name="Morshed G."/>
            <person name="Roy S."/>
            <person name="Uddin K.S."/>
            <person name="Rabeya T."/>
            <person name="Hossain A.S."/>
            <person name="Chowdhury A."/>
            <person name="Snigdha A.R."/>
            <person name="Mortoza M.S."/>
            <person name="Matin S.A."/>
            <person name="Hoque S.M.E."/>
            <person name="Islam M.K."/>
            <person name="Roy D.K."/>
            <person name="Haider R."/>
            <person name="Moosa M.M."/>
            <person name="Elias S.M."/>
            <person name="Hasan A.M."/>
            <person name="Jahan S."/>
            <person name="Shafiuddin M."/>
            <person name="Mahmood N."/>
            <person name="Shommy N.S."/>
        </authorList>
    </citation>
    <scope>NUCLEOTIDE SEQUENCE [LARGE SCALE GENOMIC DNA]</scope>
    <source>
        <strain evidence="2">cv. O-4</strain>
    </source>
</reference>
<name>A0A1R3J9H6_9ROSI</name>
<comment type="caution">
    <text evidence="1">The sequence shown here is derived from an EMBL/GenBank/DDBJ whole genome shotgun (WGS) entry which is preliminary data.</text>
</comment>
<evidence type="ECO:0000313" key="2">
    <source>
        <dbReference type="Proteomes" id="UP000187203"/>
    </source>
</evidence>
<dbReference type="Proteomes" id="UP000187203">
    <property type="component" value="Unassembled WGS sequence"/>
</dbReference>
<proteinExistence type="predicted"/>
<gene>
    <name evidence="1" type="ORF">COLO4_18329</name>
</gene>
<protein>
    <submittedName>
        <fullName evidence="1">Uncharacterized protein</fullName>
    </submittedName>
</protein>
<sequence length="30" mass="3160">MTVSSIGHGPHGSNTQPPNLIIVGIREVFT</sequence>
<dbReference type="EMBL" id="AWUE01016447">
    <property type="protein sequence ID" value="OMO91493.1"/>
    <property type="molecule type" value="Genomic_DNA"/>
</dbReference>
<dbReference type="AlphaFoldDB" id="A0A1R3J9H6"/>